<dbReference type="GO" id="GO:0016747">
    <property type="term" value="F:acyltransferase activity, transferring groups other than amino-acyl groups"/>
    <property type="evidence" value="ECO:0007669"/>
    <property type="project" value="TreeGrafter"/>
</dbReference>
<sequence length="336" mass="38046">MLLLSAAAAAAPSKAVVPPHPLSNGVLIDAHRHEAARIRWPPSILPGNRSEKEPARDPLLLWLQGGPGCSGLSGLVYEIALNFYFCITSQVSNIIFVDSPVGSGFSYATKEEGFHSSDTIAIKQLVIFLDKGYIAGNPMTDKQFDTDGKYKFFHGMGLIPDELYEGAKESCEGRYYQPANHQCAEYIEYIDNCTKDINEFHILEPSCEVLWRQMAEKDEMRRLMLLESSVDDLPLLPFKCRHDSYELLFIWENDEAVRKTLGVRQDTVGEWRRCNPSIPYKKDIPSTVEHHLRLHKAGYQSMIYRLAMVLTGTRMDLQYIHYVHLLQVLGIPSQAP</sequence>
<dbReference type="EMBL" id="LWDX02037587">
    <property type="protein sequence ID" value="OEL25286.1"/>
    <property type="molecule type" value="Genomic_DNA"/>
</dbReference>
<dbReference type="GO" id="GO:0019748">
    <property type="term" value="P:secondary metabolic process"/>
    <property type="evidence" value="ECO:0007669"/>
    <property type="project" value="TreeGrafter"/>
</dbReference>
<organism evidence="2 3">
    <name type="scientific">Dichanthelium oligosanthes</name>
    <dbReference type="NCBI Taxonomy" id="888268"/>
    <lineage>
        <taxon>Eukaryota</taxon>
        <taxon>Viridiplantae</taxon>
        <taxon>Streptophyta</taxon>
        <taxon>Embryophyta</taxon>
        <taxon>Tracheophyta</taxon>
        <taxon>Spermatophyta</taxon>
        <taxon>Magnoliopsida</taxon>
        <taxon>Liliopsida</taxon>
        <taxon>Poales</taxon>
        <taxon>Poaceae</taxon>
        <taxon>PACMAD clade</taxon>
        <taxon>Panicoideae</taxon>
        <taxon>Panicodae</taxon>
        <taxon>Paniceae</taxon>
        <taxon>Dichantheliinae</taxon>
        <taxon>Dichanthelium</taxon>
    </lineage>
</organism>
<keyword evidence="2" id="KW-0378">Hydrolase</keyword>
<dbReference type="SUPFAM" id="SSF53474">
    <property type="entry name" value="alpha/beta-Hydrolases"/>
    <property type="match status" value="1"/>
</dbReference>
<dbReference type="Pfam" id="PF00450">
    <property type="entry name" value="Peptidase_S10"/>
    <property type="match status" value="2"/>
</dbReference>
<comment type="caution">
    <text evidence="2">The sequence shown here is derived from an EMBL/GenBank/DDBJ whole genome shotgun (WGS) entry which is preliminary data.</text>
</comment>
<protein>
    <submittedName>
        <fullName evidence="2">Serine carboxypeptidase-like 19</fullName>
    </submittedName>
</protein>
<keyword evidence="2" id="KW-0645">Protease</keyword>
<dbReference type="Gene3D" id="3.40.50.1820">
    <property type="entry name" value="alpha/beta hydrolase"/>
    <property type="match status" value="2"/>
</dbReference>
<gene>
    <name evidence="2" type="ORF">BAE44_0013695</name>
</gene>
<name>A0A1E5VJK1_9POAL</name>
<dbReference type="InterPro" id="IPR029058">
    <property type="entry name" value="AB_hydrolase_fold"/>
</dbReference>
<evidence type="ECO:0000313" key="3">
    <source>
        <dbReference type="Proteomes" id="UP000095767"/>
    </source>
</evidence>
<accession>A0A1E5VJK1</accession>
<dbReference type="GO" id="GO:0006508">
    <property type="term" value="P:proteolysis"/>
    <property type="evidence" value="ECO:0007669"/>
    <property type="project" value="InterPro"/>
</dbReference>
<reference evidence="2 3" key="1">
    <citation type="submission" date="2016-09" db="EMBL/GenBank/DDBJ databases">
        <title>The draft genome of Dichanthelium oligosanthes: A C3 panicoid grass species.</title>
        <authorList>
            <person name="Studer A.J."/>
            <person name="Schnable J.C."/>
            <person name="Brutnell T.P."/>
        </authorList>
    </citation>
    <scope>NUCLEOTIDE SEQUENCE [LARGE SCALE GENOMIC DNA]</scope>
    <source>
        <strain evidence="3">cv. Kellogg 1175</strain>
        <tissue evidence="2">Leaf</tissue>
    </source>
</reference>
<evidence type="ECO:0000313" key="2">
    <source>
        <dbReference type="EMBL" id="OEL25286.1"/>
    </source>
</evidence>
<keyword evidence="2" id="KW-0121">Carboxypeptidase</keyword>
<dbReference type="Proteomes" id="UP000095767">
    <property type="component" value="Unassembled WGS sequence"/>
</dbReference>
<evidence type="ECO:0000256" key="1">
    <source>
        <dbReference type="ARBA" id="ARBA00009431"/>
    </source>
</evidence>
<comment type="similarity">
    <text evidence="1">Belongs to the peptidase S10 family.</text>
</comment>
<dbReference type="InterPro" id="IPR001563">
    <property type="entry name" value="Peptidase_S10"/>
</dbReference>
<proteinExistence type="inferred from homology"/>
<dbReference type="GO" id="GO:0004185">
    <property type="term" value="F:serine-type carboxypeptidase activity"/>
    <property type="evidence" value="ECO:0007669"/>
    <property type="project" value="InterPro"/>
</dbReference>
<dbReference type="OrthoDB" id="1912352at2759"/>
<dbReference type="AlphaFoldDB" id="A0A1E5VJK1"/>
<dbReference type="PANTHER" id="PTHR11802">
    <property type="entry name" value="SERINE PROTEASE FAMILY S10 SERINE CARBOXYPEPTIDASE"/>
    <property type="match status" value="1"/>
</dbReference>
<keyword evidence="3" id="KW-1185">Reference proteome</keyword>
<dbReference type="PANTHER" id="PTHR11802:SF204">
    <property type="entry name" value="OS11G0460800 PROTEIN"/>
    <property type="match status" value="1"/>
</dbReference>